<dbReference type="PROSITE" id="PS50109">
    <property type="entry name" value="HIS_KIN"/>
    <property type="match status" value="1"/>
</dbReference>
<comment type="caution">
    <text evidence="17">The sequence shown here is derived from an EMBL/GenBank/DDBJ whole genome shotgun (WGS) entry which is preliminary data.</text>
</comment>
<gene>
    <name evidence="17" type="ORF">C4B60_16610</name>
</gene>
<dbReference type="Proteomes" id="UP000239047">
    <property type="component" value="Unassembled WGS sequence"/>
</dbReference>
<dbReference type="InterPro" id="IPR036097">
    <property type="entry name" value="HisK_dim/P_sf"/>
</dbReference>
<organism evidence="17 18">
    <name type="scientific">Jeotgalibacillus proteolyticus</name>
    <dbReference type="NCBI Taxonomy" id="2082395"/>
    <lineage>
        <taxon>Bacteria</taxon>
        <taxon>Bacillati</taxon>
        <taxon>Bacillota</taxon>
        <taxon>Bacilli</taxon>
        <taxon>Bacillales</taxon>
        <taxon>Caryophanaceae</taxon>
        <taxon>Jeotgalibacillus</taxon>
    </lineage>
</organism>
<keyword evidence="13 14" id="KW-0472">Membrane</keyword>
<dbReference type="InterPro" id="IPR004358">
    <property type="entry name" value="Sig_transdc_His_kin-like_C"/>
</dbReference>
<name>A0A2S5G8U9_9BACL</name>
<evidence type="ECO:0000256" key="4">
    <source>
        <dbReference type="ARBA" id="ARBA00022475"/>
    </source>
</evidence>
<evidence type="ECO:0000313" key="18">
    <source>
        <dbReference type="Proteomes" id="UP000239047"/>
    </source>
</evidence>
<dbReference type="InterPro" id="IPR003660">
    <property type="entry name" value="HAMP_dom"/>
</dbReference>
<dbReference type="Gene3D" id="1.10.287.130">
    <property type="match status" value="1"/>
</dbReference>
<dbReference type="PANTHER" id="PTHR45528:SF8">
    <property type="entry name" value="HISTIDINE KINASE"/>
    <property type="match status" value="1"/>
</dbReference>
<evidence type="ECO:0000256" key="14">
    <source>
        <dbReference type="SAM" id="Phobius"/>
    </source>
</evidence>
<dbReference type="SUPFAM" id="SSF55874">
    <property type="entry name" value="ATPase domain of HSP90 chaperone/DNA topoisomerase II/histidine kinase"/>
    <property type="match status" value="1"/>
</dbReference>
<keyword evidence="12" id="KW-0902">Two-component regulatory system</keyword>
<evidence type="ECO:0000259" key="16">
    <source>
        <dbReference type="PROSITE" id="PS50885"/>
    </source>
</evidence>
<evidence type="ECO:0000256" key="7">
    <source>
        <dbReference type="ARBA" id="ARBA00022692"/>
    </source>
</evidence>
<keyword evidence="8" id="KW-0547">Nucleotide-binding</keyword>
<comment type="catalytic activity">
    <reaction evidence="1">
        <text>ATP + protein L-histidine = ADP + protein N-phospho-L-histidine.</text>
        <dbReference type="EC" id="2.7.13.3"/>
    </reaction>
</comment>
<keyword evidence="18" id="KW-1185">Reference proteome</keyword>
<dbReference type="EMBL" id="PREZ01000006">
    <property type="protein sequence ID" value="PPA69408.1"/>
    <property type="molecule type" value="Genomic_DNA"/>
</dbReference>
<evidence type="ECO:0000256" key="2">
    <source>
        <dbReference type="ARBA" id="ARBA00004651"/>
    </source>
</evidence>
<dbReference type="InterPro" id="IPR003594">
    <property type="entry name" value="HATPase_dom"/>
</dbReference>
<dbReference type="InterPro" id="IPR036890">
    <property type="entry name" value="HATPase_C_sf"/>
</dbReference>
<dbReference type="PRINTS" id="PR00344">
    <property type="entry name" value="BCTRLSENSOR"/>
</dbReference>
<dbReference type="RefSeq" id="WP_104059146.1">
    <property type="nucleotide sequence ID" value="NZ_PREZ01000006.1"/>
</dbReference>
<dbReference type="PROSITE" id="PS50885">
    <property type="entry name" value="HAMP"/>
    <property type="match status" value="1"/>
</dbReference>
<evidence type="ECO:0000256" key="1">
    <source>
        <dbReference type="ARBA" id="ARBA00000085"/>
    </source>
</evidence>
<dbReference type="CDD" id="cd00082">
    <property type="entry name" value="HisKA"/>
    <property type="match status" value="1"/>
</dbReference>
<dbReference type="PANTHER" id="PTHR45528">
    <property type="entry name" value="SENSOR HISTIDINE KINASE CPXA"/>
    <property type="match status" value="1"/>
</dbReference>
<dbReference type="Gene3D" id="6.10.340.10">
    <property type="match status" value="1"/>
</dbReference>
<dbReference type="AlphaFoldDB" id="A0A2S5G8U9"/>
<evidence type="ECO:0000259" key="15">
    <source>
        <dbReference type="PROSITE" id="PS50109"/>
    </source>
</evidence>
<dbReference type="Pfam" id="PF00672">
    <property type="entry name" value="HAMP"/>
    <property type="match status" value="1"/>
</dbReference>
<feature type="transmembrane region" description="Helical" evidence="14">
    <location>
        <begin position="57"/>
        <end position="78"/>
    </location>
</feature>
<evidence type="ECO:0000256" key="6">
    <source>
        <dbReference type="ARBA" id="ARBA00022679"/>
    </source>
</evidence>
<dbReference type="GO" id="GO:0005886">
    <property type="term" value="C:plasma membrane"/>
    <property type="evidence" value="ECO:0007669"/>
    <property type="project" value="UniProtKB-SubCell"/>
</dbReference>
<dbReference type="OrthoDB" id="9792991at2"/>
<evidence type="ECO:0000256" key="11">
    <source>
        <dbReference type="ARBA" id="ARBA00022989"/>
    </source>
</evidence>
<feature type="transmembrane region" description="Helical" evidence="14">
    <location>
        <begin position="12"/>
        <end position="37"/>
    </location>
</feature>
<dbReference type="SUPFAM" id="SSF47384">
    <property type="entry name" value="Homodimeric domain of signal transducing histidine kinase"/>
    <property type="match status" value="1"/>
</dbReference>
<protein>
    <recommendedName>
        <fullName evidence="3">histidine kinase</fullName>
        <ecNumber evidence="3">2.7.13.3</ecNumber>
    </recommendedName>
</protein>
<sequence length="380" mass="43156">MKGNRLKSSLFVKLLAAVAISFLVSFLVMIILSQSILYLYSIEYLSAEEIGVTSYNVIVYSVFAFVILSFIGTFLAIIRKKILYIKRITESINEIANGNLGLTIERKGNDEIGRLAENINTMSIELASKFEYERQLETAKNDLITNISHDLRTPLTSIIGYLDLLRTNKYSNGNQLKEYLETSYANSKRLESLINELFEYSRLSSPDITLELSEVDFSGLLEQLLGEYVPMFEKENLKIVKSIPDQEITVTLDVNKIVRVYENLFINSIKYSTKPSDIHISLKTNDSMTIVELSNRVEAPSIVDTEKLFERFFVGDQARQNNQGTGLGLAIAKRIVELHNGSIRAAYKEGWITFTVEHPITMDQIQPSPPNRKLTQRSDH</sequence>
<accession>A0A2S5G8U9</accession>
<evidence type="ECO:0000256" key="13">
    <source>
        <dbReference type="ARBA" id="ARBA00023136"/>
    </source>
</evidence>
<dbReference type="GO" id="GO:0005524">
    <property type="term" value="F:ATP binding"/>
    <property type="evidence" value="ECO:0007669"/>
    <property type="project" value="UniProtKB-KW"/>
</dbReference>
<dbReference type="SMART" id="SM00304">
    <property type="entry name" value="HAMP"/>
    <property type="match status" value="1"/>
</dbReference>
<keyword evidence="7 14" id="KW-0812">Transmembrane</keyword>
<evidence type="ECO:0000256" key="10">
    <source>
        <dbReference type="ARBA" id="ARBA00022840"/>
    </source>
</evidence>
<dbReference type="InterPro" id="IPR005467">
    <property type="entry name" value="His_kinase_dom"/>
</dbReference>
<dbReference type="InterPro" id="IPR003661">
    <property type="entry name" value="HisK_dim/P_dom"/>
</dbReference>
<proteinExistence type="predicted"/>
<dbReference type="EC" id="2.7.13.3" evidence="3"/>
<keyword evidence="10" id="KW-0067">ATP-binding</keyword>
<evidence type="ECO:0000256" key="5">
    <source>
        <dbReference type="ARBA" id="ARBA00022553"/>
    </source>
</evidence>
<keyword evidence="5" id="KW-0597">Phosphoprotein</keyword>
<feature type="domain" description="HAMP" evidence="16">
    <location>
        <begin position="79"/>
        <end position="131"/>
    </location>
</feature>
<dbReference type="Pfam" id="PF02518">
    <property type="entry name" value="HATPase_c"/>
    <property type="match status" value="1"/>
</dbReference>
<evidence type="ECO:0000256" key="8">
    <source>
        <dbReference type="ARBA" id="ARBA00022741"/>
    </source>
</evidence>
<dbReference type="Gene3D" id="3.30.565.10">
    <property type="entry name" value="Histidine kinase-like ATPase, C-terminal domain"/>
    <property type="match status" value="1"/>
</dbReference>
<dbReference type="SMART" id="SM00387">
    <property type="entry name" value="HATPase_c"/>
    <property type="match status" value="1"/>
</dbReference>
<comment type="subcellular location">
    <subcellularLocation>
        <location evidence="2">Cell membrane</location>
        <topology evidence="2">Multi-pass membrane protein</topology>
    </subcellularLocation>
</comment>
<evidence type="ECO:0000256" key="12">
    <source>
        <dbReference type="ARBA" id="ARBA00023012"/>
    </source>
</evidence>
<dbReference type="InterPro" id="IPR050398">
    <property type="entry name" value="HssS/ArlS-like"/>
</dbReference>
<keyword evidence="6" id="KW-0808">Transferase</keyword>
<keyword evidence="9 17" id="KW-0418">Kinase</keyword>
<evidence type="ECO:0000313" key="17">
    <source>
        <dbReference type="EMBL" id="PPA69408.1"/>
    </source>
</evidence>
<feature type="domain" description="Histidine kinase" evidence="15">
    <location>
        <begin position="146"/>
        <end position="362"/>
    </location>
</feature>
<dbReference type="GO" id="GO:0000155">
    <property type="term" value="F:phosphorelay sensor kinase activity"/>
    <property type="evidence" value="ECO:0007669"/>
    <property type="project" value="InterPro"/>
</dbReference>
<evidence type="ECO:0000256" key="9">
    <source>
        <dbReference type="ARBA" id="ARBA00022777"/>
    </source>
</evidence>
<dbReference type="Pfam" id="PF00512">
    <property type="entry name" value="HisKA"/>
    <property type="match status" value="1"/>
</dbReference>
<dbReference type="SUPFAM" id="SSF158472">
    <property type="entry name" value="HAMP domain-like"/>
    <property type="match status" value="1"/>
</dbReference>
<dbReference type="FunFam" id="1.10.287.130:FF:000008">
    <property type="entry name" value="Two-component sensor histidine kinase"/>
    <property type="match status" value="1"/>
</dbReference>
<dbReference type="SMART" id="SM00388">
    <property type="entry name" value="HisKA"/>
    <property type="match status" value="1"/>
</dbReference>
<evidence type="ECO:0000256" key="3">
    <source>
        <dbReference type="ARBA" id="ARBA00012438"/>
    </source>
</evidence>
<dbReference type="CDD" id="cd06225">
    <property type="entry name" value="HAMP"/>
    <property type="match status" value="1"/>
</dbReference>
<keyword evidence="11 14" id="KW-1133">Transmembrane helix</keyword>
<reference evidence="17 18" key="1">
    <citation type="submission" date="2018-02" db="EMBL/GenBank/DDBJ databases">
        <title>Jeotgalibacillus proteolyticum sp. nov. a protease producing bacterium isolated from ocean sediments of Laizhou Bay.</title>
        <authorList>
            <person name="Li Y."/>
        </authorList>
    </citation>
    <scope>NUCLEOTIDE SEQUENCE [LARGE SCALE GENOMIC DNA]</scope>
    <source>
        <strain evidence="17 18">22-7</strain>
    </source>
</reference>
<keyword evidence="4" id="KW-1003">Cell membrane</keyword>